<dbReference type="InterPro" id="IPR037682">
    <property type="entry name" value="TonB_C"/>
</dbReference>
<reference evidence="13" key="1">
    <citation type="submission" date="2011-09" db="EMBL/GenBank/DDBJ databases">
        <title>The permanent draft genome of Mucilaginibacter paludis DSM 18603.</title>
        <authorList>
            <consortium name="US DOE Joint Genome Institute (JGI-PGF)"/>
            <person name="Lucas S."/>
            <person name="Han J."/>
            <person name="Lapidus A."/>
            <person name="Bruce D."/>
            <person name="Goodwin L."/>
            <person name="Pitluck S."/>
            <person name="Peters L."/>
            <person name="Kyrpides N."/>
            <person name="Mavromatis K."/>
            <person name="Ivanova N."/>
            <person name="Mikhailova N."/>
            <person name="Held B."/>
            <person name="Detter J.C."/>
            <person name="Tapia R."/>
            <person name="Han C."/>
            <person name="Land M."/>
            <person name="Hauser L."/>
            <person name="Markowitz V."/>
            <person name="Cheng J.-F."/>
            <person name="Hugenholtz P."/>
            <person name="Woyke T."/>
            <person name="Wu D."/>
            <person name="Tindall B."/>
            <person name="Brambilla E."/>
            <person name="Klenk H.-P."/>
            <person name="Eisen J.A."/>
        </authorList>
    </citation>
    <scope>NUCLEOTIDE SEQUENCE [LARGE SCALE GENOMIC DNA]</scope>
    <source>
        <strain evidence="13">DSM 18603</strain>
    </source>
</reference>
<dbReference type="RefSeq" id="WP_008507608.1">
    <property type="nucleotide sequence ID" value="NZ_CM001403.1"/>
</dbReference>
<evidence type="ECO:0000256" key="3">
    <source>
        <dbReference type="ARBA" id="ARBA00022448"/>
    </source>
</evidence>
<keyword evidence="7" id="KW-0653">Protein transport</keyword>
<feature type="compositionally biased region" description="Pro residues" evidence="10">
    <location>
        <begin position="81"/>
        <end position="97"/>
    </location>
</feature>
<evidence type="ECO:0000256" key="1">
    <source>
        <dbReference type="ARBA" id="ARBA00004383"/>
    </source>
</evidence>
<dbReference type="Gene3D" id="3.30.1150.10">
    <property type="match status" value="1"/>
</dbReference>
<dbReference type="GO" id="GO:0055085">
    <property type="term" value="P:transmembrane transport"/>
    <property type="evidence" value="ECO:0007669"/>
    <property type="project" value="InterPro"/>
</dbReference>
<evidence type="ECO:0000256" key="9">
    <source>
        <dbReference type="ARBA" id="ARBA00023136"/>
    </source>
</evidence>
<accession>H1YFD0</accession>
<feature type="region of interest" description="Disordered" evidence="10">
    <location>
        <begin position="80"/>
        <end position="149"/>
    </location>
</feature>
<dbReference type="EMBL" id="CM001403">
    <property type="protein sequence ID" value="EHQ27238.1"/>
    <property type="molecule type" value="Genomic_DNA"/>
</dbReference>
<dbReference type="PANTHER" id="PTHR33446">
    <property type="entry name" value="PROTEIN TONB-RELATED"/>
    <property type="match status" value="1"/>
</dbReference>
<protein>
    <submittedName>
        <fullName evidence="13">TonB family protein</fullName>
    </submittedName>
</protein>
<evidence type="ECO:0000256" key="4">
    <source>
        <dbReference type="ARBA" id="ARBA00022475"/>
    </source>
</evidence>
<dbReference type="PRINTS" id="PR01374">
    <property type="entry name" value="TONBPROTEIN"/>
</dbReference>
<dbReference type="OrthoDB" id="649093at2"/>
<dbReference type="GO" id="GO:0030288">
    <property type="term" value="C:outer membrane-bounded periplasmic space"/>
    <property type="evidence" value="ECO:0007669"/>
    <property type="project" value="InterPro"/>
</dbReference>
<dbReference type="GO" id="GO:0031992">
    <property type="term" value="F:energy transducer activity"/>
    <property type="evidence" value="ECO:0007669"/>
    <property type="project" value="InterPro"/>
</dbReference>
<keyword evidence="14" id="KW-1185">Reference proteome</keyword>
<dbReference type="InterPro" id="IPR003538">
    <property type="entry name" value="TonB"/>
</dbReference>
<evidence type="ECO:0000256" key="2">
    <source>
        <dbReference type="ARBA" id="ARBA00006555"/>
    </source>
</evidence>
<keyword evidence="5" id="KW-0997">Cell inner membrane</keyword>
<evidence type="ECO:0000256" key="10">
    <source>
        <dbReference type="SAM" id="MobiDB-lite"/>
    </source>
</evidence>
<evidence type="ECO:0000256" key="6">
    <source>
        <dbReference type="ARBA" id="ARBA00022692"/>
    </source>
</evidence>
<dbReference type="Proteomes" id="UP000002774">
    <property type="component" value="Chromosome"/>
</dbReference>
<keyword evidence="8 11" id="KW-1133">Transmembrane helix</keyword>
<dbReference type="PANTHER" id="PTHR33446:SF2">
    <property type="entry name" value="PROTEIN TONB"/>
    <property type="match status" value="1"/>
</dbReference>
<dbReference type="GO" id="GO:0015891">
    <property type="term" value="P:siderophore transport"/>
    <property type="evidence" value="ECO:0007669"/>
    <property type="project" value="InterPro"/>
</dbReference>
<feature type="compositionally biased region" description="Basic and acidic residues" evidence="10">
    <location>
        <begin position="116"/>
        <end position="143"/>
    </location>
</feature>
<feature type="transmembrane region" description="Helical" evidence="11">
    <location>
        <begin position="41"/>
        <end position="62"/>
    </location>
</feature>
<evidence type="ECO:0000256" key="5">
    <source>
        <dbReference type="ARBA" id="ARBA00022519"/>
    </source>
</evidence>
<name>H1YFD0_9SPHI</name>
<dbReference type="NCBIfam" id="TIGR01352">
    <property type="entry name" value="tonB_Cterm"/>
    <property type="match status" value="1"/>
</dbReference>
<dbReference type="STRING" id="714943.Mucpa_3134"/>
<dbReference type="Pfam" id="PF03544">
    <property type="entry name" value="TonB_C"/>
    <property type="match status" value="1"/>
</dbReference>
<feature type="domain" description="TonB C-terminal" evidence="12">
    <location>
        <begin position="185"/>
        <end position="276"/>
    </location>
</feature>
<sequence length="276" mass="30471">MLGSKLDIFNPEWLDVVFKGRNQAYGAYELRKQNPKTTNRALIIATLAFVFVLGLPTIINMIKGFIPKADEKVKITDVVLMPPPPIDQTKPPPPPPKEPAKPKVDQVRFPPPIVKPDAEVHEKDPPTEKQLEVADPGQKEQKGDPNAQIRIDEPVGNADITAVTESAGDGDKIFNAVEINPSFPGGEEKFGKFLRDHIRYPAIAKENNVTGRVFIQFVVERDGSLTDLKILRDPGSGLGEEALRVLKISPHWTPGIQNGKPVRVQYTVPVNFSLAE</sequence>
<dbReference type="HOGENOM" id="CLU_065795_0_0_10"/>
<dbReference type="eggNOG" id="COG0810">
    <property type="taxonomic scope" value="Bacteria"/>
</dbReference>
<evidence type="ECO:0000313" key="13">
    <source>
        <dbReference type="EMBL" id="EHQ27238.1"/>
    </source>
</evidence>
<evidence type="ECO:0000313" key="14">
    <source>
        <dbReference type="Proteomes" id="UP000002774"/>
    </source>
</evidence>
<keyword evidence="3" id="KW-0813">Transport</keyword>
<comment type="similarity">
    <text evidence="2">Belongs to the TonB family.</text>
</comment>
<evidence type="ECO:0000256" key="11">
    <source>
        <dbReference type="SAM" id="Phobius"/>
    </source>
</evidence>
<dbReference type="AlphaFoldDB" id="H1YFD0"/>
<dbReference type="PROSITE" id="PS52015">
    <property type="entry name" value="TONB_CTD"/>
    <property type="match status" value="1"/>
</dbReference>
<dbReference type="InterPro" id="IPR006260">
    <property type="entry name" value="TonB/TolA_C"/>
</dbReference>
<dbReference type="SUPFAM" id="SSF74653">
    <property type="entry name" value="TolA/TonB C-terminal domain"/>
    <property type="match status" value="1"/>
</dbReference>
<gene>
    <name evidence="13" type="ORF">Mucpa_3134</name>
</gene>
<evidence type="ECO:0000259" key="12">
    <source>
        <dbReference type="PROSITE" id="PS52015"/>
    </source>
</evidence>
<dbReference type="GO" id="GO:0098797">
    <property type="term" value="C:plasma membrane protein complex"/>
    <property type="evidence" value="ECO:0007669"/>
    <property type="project" value="TreeGrafter"/>
</dbReference>
<keyword evidence="6 11" id="KW-0812">Transmembrane</keyword>
<evidence type="ECO:0000256" key="7">
    <source>
        <dbReference type="ARBA" id="ARBA00022927"/>
    </source>
</evidence>
<evidence type="ECO:0000256" key="8">
    <source>
        <dbReference type="ARBA" id="ARBA00022989"/>
    </source>
</evidence>
<keyword evidence="4" id="KW-1003">Cell membrane</keyword>
<organism evidence="13 14">
    <name type="scientific">Mucilaginibacter paludis DSM 18603</name>
    <dbReference type="NCBI Taxonomy" id="714943"/>
    <lineage>
        <taxon>Bacteria</taxon>
        <taxon>Pseudomonadati</taxon>
        <taxon>Bacteroidota</taxon>
        <taxon>Sphingobacteriia</taxon>
        <taxon>Sphingobacteriales</taxon>
        <taxon>Sphingobacteriaceae</taxon>
        <taxon>Mucilaginibacter</taxon>
    </lineage>
</organism>
<comment type="subcellular location">
    <subcellularLocation>
        <location evidence="1">Cell inner membrane</location>
        <topology evidence="1">Single-pass membrane protein</topology>
        <orientation evidence="1">Periplasmic side</orientation>
    </subcellularLocation>
</comment>
<dbReference type="GO" id="GO:0015031">
    <property type="term" value="P:protein transport"/>
    <property type="evidence" value="ECO:0007669"/>
    <property type="project" value="UniProtKB-KW"/>
</dbReference>
<keyword evidence="9 11" id="KW-0472">Membrane</keyword>
<proteinExistence type="inferred from homology"/>
<dbReference type="InterPro" id="IPR051045">
    <property type="entry name" value="TonB-dependent_transducer"/>
</dbReference>